<evidence type="ECO:0000313" key="14">
    <source>
        <dbReference type="EMBL" id="MCF2949079.1"/>
    </source>
</evidence>
<dbReference type="NCBIfam" id="TIGR00052">
    <property type="entry name" value="nudix-type nucleoside diphosphatase, YffH/AdpP family"/>
    <property type="match status" value="1"/>
</dbReference>
<evidence type="ECO:0000256" key="2">
    <source>
        <dbReference type="ARBA" id="ARBA00007482"/>
    </source>
</evidence>
<keyword evidence="5" id="KW-0479">Metal-binding</keyword>
<comment type="similarity">
    <text evidence="2">Belongs to the Nudix hydrolase family. NudF subfamily.</text>
</comment>
<evidence type="ECO:0000256" key="9">
    <source>
        <dbReference type="ARBA" id="ARBA00030162"/>
    </source>
</evidence>
<dbReference type="EMBL" id="JAKGAS010000007">
    <property type="protein sequence ID" value="MCF2949079.1"/>
    <property type="molecule type" value="Genomic_DNA"/>
</dbReference>
<dbReference type="CDD" id="cd24155">
    <property type="entry name" value="NUDIX_ADPRase"/>
    <property type="match status" value="1"/>
</dbReference>
<evidence type="ECO:0000313" key="15">
    <source>
        <dbReference type="Proteomes" id="UP001521137"/>
    </source>
</evidence>
<dbReference type="SUPFAM" id="SSF55811">
    <property type="entry name" value="Nudix"/>
    <property type="match status" value="1"/>
</dbReference>
<accession>A0ABS9D832</accession>
<evidence type="ECO:0000256" key="6">
    <source>
        <dbReference type="ARBA" id="ARBA00022801"/>
    </source>
</evidence>
<evidence type="ECO:0000256" key="11">
    <source>
        <dbReference type="ARBA" id="ARBA00033056"/>
    </source>
</evidence>
<evidence type="ECO:0000256" key="1">
    <source>
        <dbReference type="ARBA" id="ARBA00001946"/>
    </source>
</evidence>
<dbReference type="RefSeq" id="WP_235313395.1">
    <property type="nucleotide sequence ID" value="NZ_JAKGAS010000007.1"/>
</dbReference>
<dbReference type="InterPro" id="IPR015797">
    <property type="entry name" value="NUDIX_hydrolase-like_dom_sf"/>
</dbReference>
<comment type="cofactor">
    <cofactor evidence="1">
        <name>Mg(2+)</name>
        <dbReference type="ChEBI" id="CHEBI:18420"/>
    </cofactor>
</comment>
<dbReference type="NCBIfam" id="NF008003">
    <property type="entry name" value="PRK10729.1"/>
    <property type="match status" value="1"/>
</dbReference>
<dbReference type="InterPro" id="IPR004385">
    <property type="entry name" value="NDP_pyrophosphatase"/>
</dbReference>
<evidence type="ECO:0000256" key="4">
    <source>
        <dbReference type="ARBA" id="ARBA00013297"/>
    </source>
</evidence>
<keyword evidence="6 14" id="KW-0378">Hydrolase</keyword>
<sequence>MTNQVQRYGQQDVQILKKESLYSGFFNMVKYAFKHKLYKGGWSEVIEREIFERGHAIAVLLYDPNLDEFVMIEQIRIGAFPTSESPWLLEVVAGIIDEGETAENVCRREAEEEAGVKIKNLTKALSYLSSPGGTTERLHIFVGEVDATQAQGVHGLEYEGEDILVHRVSATQAIEWIEQGKVDNAATLIALQWFTMNKQKVLDLWENE</sequence>
<dbReference type="PROSITE" id="PS00893">
    <property type="entry name" value="NUDIX_BOX"/>
    <property type="match status" value="1"/>
</dbReference>
<keyword evidence="7" id="KW-0460">Magnesium</keyword>
<comment type="caution">
    <text evidence="14">The sequence shown here is derived from an EMBL/GenBank/DDBJ whole genome shotgun (WGS) entry which is preliminary data.</text>
</comment>
<dbReference type="GO" id="GO:0047631">
    <property type="term" value="F:ADP-ribose diphosphatase activity"/>
    <property type="evidence" value="ECO:0007669"/>
    <property type="project" value="UniProtKB-EC"/>
</dbReference>
<dbReference type="Gene3D" id="3.90.79.10">
    <property type="entry name" value="Nucleoside Triphosphate Pyrophosphohydrolase"/>
    <property type="match status" value="1"/>
</dbReference>
<dbReference type="Pfam" id="PF00293">
    <property type="entry name" value="NUDIX"/>
    <property type="match status" value="1"/>
</dbReference>
<evidence type="ECO:0000256" key="8">
    <source>
        <dbReference type="ARBA" id="ARBA00025164"/>
    </source>
</evidence>
<name>A0ABS9D832_9ALTE</name>
<dbReference type="InterPro" id="IPR000086">
    <property type="entry name" value="NUDIX_hydrolase_dom"/>
</dbReference>
<comment type="function">
    <text evidence="8">Acts on ADP-mannose and ADP-glucose as well as ADP-ribose. Prevents glycogen biosynthesis. The reaction catalyzed by this enzyme is a limiting step of the gluconeogenic process.</text>
</comment>
<reference evidence="14 15" key="1">
    <citation type="submission" date="2022-01" db="EMBL/GenBank/DDBJ databases">
        <title>Paraglaciecola sp. G1-23.</title>
        <authorList>
            <person name="Jin M.S."/>
            <person name="Han D.M."/>
            <person name="Kim H.M."/>
            <person name="Jeon C.O."/>
        </authorList>
    </citation>
    <scope>NUCLEOTIDE SEQUENCE [LARGE SCALE GENOMIC DNA]</scope>
    <source>
        <strain evidence="14 15">G1-23</strain>
    </source>
</reference>
<feature type="domain" description="Nudix hydrolase" evidence="13">
    <location>
        <begin position="52"/>
        <end position="195"/>
    </location>
</feature>
<dbReference type="EC" id="3.6.1.13" evidence="3"/>
<dbReference type="PANTHER" id="PTHR11839:SF5">
    <property type="entry name" value="ADP-RIBOSE PYROPHOSPHATASE"/>
    <property type="match status" value="1"/>
</dbReference>
<dbReference type="InterPro" id="IPR020084">
    <property type="entry name" value="NUDIX_hydrolase_CS"/>
</dbReference>
<proteinExistence type="inferred from homology"/>
<gene>
    <name evidence="14" type="primary">nudF</name>
    <name evidence="14" type="ORF">L0668_13235</name>
</gene>
<keyword evidence="15" id="KW-1185">Reference proteome</keyword>
<evidence type="ECO:0000256" key="3">
    <source>
        <dbReference type="ARBA" id="ARBA00012453"/>
    </source>
</evidence>
<evidence type="ECO:0000256" key="12">
    <source>
        <dbReference type="ARBA" id="ARBA00049546"/>
    </source>
</evidence>
<evidence type="ECO:0000256" key="5">
    <source>
        <dbReference type="ARBA" id="ARBA00022723"/>
    </source>
</evidence>
<comment type="catalytic activity">
    <reaction evidence="12">
        <text>ADP-D-ribose + H2O = D-ribose 5-phosphate + AMP + 2 H(+)</text>
        <dbReference type="Rhea" id="RHEA:10412"/>
        <dbReference type="ChEBI" id="CHEBI:15377"/>
        <dbReference type="ChEBI" id="CHEBI:15378"/>
        <dbReference type="ChEBI" id="CHEBI:57967"/>
        <dbReference type="ChEBI" id="CHEBI:78346"/>
        <dbReference type="ChEBI" id="CHEBI:456215"/>
        <dbReference type="EC" id="3.6.1.13"/>
    </reaction>
</comment>
<protein>
    <recommendedName>
        <fullName evidence="4">ADP-ribose pyrophosphatase</fullName>
        <ecNumber evidence="3">3.6.1.13</ecNumber>
    </recommendedName>
    <alternativeName>
        <fullName evidence="9">ADP-ribose diphosphatase</fullName>
    </alternativeName>
    <alternativeName>
        <fullName evidence="11">ADP-ribose phosphohydrolase</fullName>
    </alternativeName>
    <alternativeName>
        <fullName evidence="10">Adenosine diphosphoribose pyrophosphatase</fullName>
    </alternativeName>
</protein>
<evidence type="ECO:0000259" key="13">
    <source>
        <dbReference type="PROSITE" id="PS51462"/>
    </source>
</evidence>
<organism evidence="14 15">
    <name type="scientific">Paraglaciecola algarum</name>
    <dbReference type="NCBI Taxonomy" id="3050085"/>
    <lineage>
        <taxon>Bacteria</taxon>
        <taxon>Pseudomonadati</taxon>
        <taxon>Pseudomonadota</taxon>
        <taxon>Gammaproteobacteria</taxon>
        <taxon>Alteromonadales</taxon>
        <taxon>Alteromonadaceae</taxon>
        <taxon>Paraglaciecola</taxon>
    </lineage>
</organism>
<evidence type="ECO:0000256" key="7">
    <source>
        <dbReference type="ARBA" id="ARBA00022842"/>
    </source>
</evidence>
<dbReference type="Proteomes" id="UP001521137">
    <property type="component" value="Unassembled WGS sequence"/>
</dbReference>
<evidence type="ECO:0000256" key="10">
    <source>
        <dbReference type="ARBA" id="ARBA00030308"/>
    </source>
</evidence>
<dbReference type="PROSITE" id="PS51462">
    <property type="entry name" value="NUDIX"/>
    <property type="match status" value="1"/>
</dbReference>
<dbReference type="PANTHER" id="PTHR11839">
    <property type="entry name" value="UDP/ADP-SUGAR PYROPHOSPHATASE"/>
    <property type="match status" value="1"/>
</dbReference>